<dbReference type="PANTHER" id="PTHR31302:SF0">
    <property type="entry name" value="TRANSMEMBRANE PROTEIN WITH METALLOPHOSPHOESTERASE DOMAIN"/>
    <property type="match status" value="1"/>
</dbReference>
<evidence type="ECO:0000259" key="1">
    <source>
        <dbReference type="Pfam" id="PF00149"/>
    </source>
</evidence>
<name>A0A1I1UAH1_9BACI</name>
<protein>
    <recommendedName>
        <fullName evidence="1">Calcineurin-like phosphoesterase domain-containing protein</fullName>
    </recommendedName>
</protein>
<organism evidence="2 3">
    <name type="scientific">Lentibacillus persicus</name>
    <dbReference type="NCBI Taxonomy" id="640948"/>
    <lineage>
        <taxon>Bacteria</taxon>
        <taxon>Bacillati</taxon>
        <taxon>Bacillota</taxon>
        <taxon>Bacilli</taxon>
        <taxon>Bacillales</taxon>
        <taxon>Bacillaceae</taxon>
        <taxon>Lentibacillus</taxon>
    </lineage>
</organism>
<evidence type="ECO:0000313" key="3">
    <source>
        <dbReference type="Proteomes" id="UP000199474"/>
    </source>
</evidence>
<sequence>MIKVSFKLLAVFLVLVLCLVLYALWDNNRITTAEQAVVIEELPEQLEGFIILQVSDLHEKMFGSNQKRLVDVINAAEYDAIVFTGDMLDSTESKNEASFYSLLEGIDNKQNAWFVPGNTDPYPYQFTPEIEKSAFIKGMEDRGVKLLESLDTVEIDDATVYFVNFELSIIKRPEHVGSNEGTVTPPYESNERYLAYQQQLWEEMKVLDASEEANTIIALNHYPVADPRIEHIQNSSKRVWRNYDLIMAGHYHGGQIRVPFLGAIFVPEPWYNNALFPPEDRVKGLWEHKQAQQYVSAGLGSSDAIPFIRFRLFNPPEINIIKLES</sequence>
<dbReference type="InterPro" id="IPR004843">
    <property type="entry name" value="Calcineurin-like_PHP"/>
</dbReference>
<dbReference type="InterPro" id="IPR029052">
    <property type="entry name" value="Metallo-depent_PP-like"/>
</dbReference>
<dbReference type="PANTHER" id="PTHR31302">
    <property type="entry name" value="TRANSMEMBRANE PROTEIN WITH METALLOPHOSPHOESTERASE DOMAIN-RELATED"/>
    <property type="match status" value="1"/>
</dbReference>
<gene>
    <name evidence="2" type="ORF">SAMN05216238_10358</name>
</gene>
<accession>A0A1I1UAH1</accession>
<dbReference type="AlphaFoldDB" id="A0A1I1UAH1"/>
<dbReference type="GO" id="GO:0016787">
    <property type="term" value="F:hydrolase activity"/>
    <property type="evidence" value="ECO:0007669"/>
    <property type="project" value="InterPro"/>
</dbReference>
<dbReference type="RefSeq" id="WP_090082255.1">
    <property type="nucleotide sequence ID" value="NZ_FOMR01000003.1"/>
</dbReference>
<dbReference type="EMBL" id="FOMR01000003">
    <property type="protein sequence ID" value="SFD66568.1"/>
    <property type="molecule type" value="Genomic_DNA"/>
</dbReference>
<evidence type="ECO:0000313" key="2">
    <source>
        <dbReference type="EMBL" id="SFD66568.1"/>
    </source>
</evidence>
<feature type="domain" description="Calcineurin-like phosphoesterase" evidence="1">
    <location>
        <begin position="51"/>
        <end position="253"/>
    </location>
</feature>
<reference evidence="3" key="1">
    <citation type="submission" date="2016-10" db="EMBL/GenBank/DDBJ databases">
        <authorList>
            <person name="Varghese N."/>
            <person name="Submissions S."/>
        </authorList>
    </citation>
    <scope>NUCLEOTIDE SEQUENCE [LARGE SCALE GENOMIC DNA]</scope>
    <source>
        <strain evidence="3">DSM 22530</strain>
    </source>
</reference>
<proteinExistence type="predicted"/>
<dbReference type="Proteomes" id="UP000199474">
    <property type="component" value="Unassembled WGS sequence"/>
</dbReference>
<dbReference type="Gene3D" id="3.60.21.10">
    <property type="match status" value="1"/>
</dbReference>
<keyword evidence="3" id="KW-1185">Reference proteome</keyword>
<dbReference type="OrthoDB" id="9780884at2"/>
<dbReference type="STRING" id="640948.SAMN05216238_10358"/>
<dbReference type="Pfam" id="PF00149">
    <property type="entry name" value="Metallophos"/>
    <property type="match status" value="1"/>
</dbReference>
<dbReference type="SUPFAM" id="SSF56300">
    <property type="entry name" value="Metallo-dependent phosphatases"/>
    <property type="match status" value="1"/>
</dbReference>
<dbReference type="InterPro" id="IPR051158">
    <property type="entry name" value="Metallophosphoesterase_sf"/>
</dbReference>